<protein>
    <submittedName>
        <fullName evidence="1">Uncharacterized protein</fullName>
    </submittedName>
</protein>
<evidence type="ECO:0000313" key="2">
    <source>
        <dbReference type="Proteomes" id="UP000266426"/>
    </source>
</evidence>
<reference evidence="1 2" key="1">
    <citation type="journal article" date="2017" name="ISME J.">
        <title>Energy and carbon metabolisms in a deep terrestrial subsurface fluid microbial community.</title>
        <authorList>
            <person name="Momper L."/>
            <person name="Jungbluth S.P."/>
            <person name="Lee M.D."/>
            <person name="Amend J.P."/>
        </authorList>
    </citation>
    <scope>NUCLEOTIDE SEQUENCE [LARGE SCALE GENOMIC DNA]</scope>
    <source>
        <strain evidence="1">SURF_26</strain>
    </source>
</reference>
<dbReference type="AlphaFoldDB" id="A0A3A4R695"/>
<sequence>MQRTSYVRKTATKVKSGKVQKKNRTQFTARNAYFIDRKSPAKGCRHVVTKKDVKLFIDIIPGWDQLCDGIELILLSPGSHDYDGLYEYFYREKTGIIQLAAWDKNLWKTVDDDYFDEHKHVFDLLGVAYEQHKKGWECRFTDNQARAFMLLHVFVHELGHHLDRMRTRNQFSMPGGEFFAEKYANKHLETLWPLYIQTFGDPRF</sequence>
<proteinExistence type="predicted"/>
<comment type="caution">
    <text evidence="1">The sequence shown here is derived from an EMBL/GenBank/DDBJ whole genome shotgun (WGS) entry which is preliminary data.</text>
</comment>
<organism evidence="1 2">
    <name type="scientific">Candidatus Auribacter fodinae</name>
    <dbReference type="NCBI Taxonomy" id="2093366"/>
    <lineage>
        <taxon>Bacteria</taxon>
        <taxon>Pseudomonadati</taxon>
        <taxon>Candidatus Auribacterota</taxon>
        <taxon>Candidatus Auribacteria</taxon>
        <taxon>Candidatus Auribacterales</taxon>
        <taxon>Candidatus Auribacteraceae</taxon>
        <taxon>Candidatus Auribacter</taxon>
    </lineage>
</organism>
<dbReference type="Proteomes" id="UP000266426">
    <property type="component" value="Unassembled WGS sequence"/>
</dbReference>
<gene>
    <name evidence="1" type="ORF">C4541_04660</name>
</gene>
<dbReference type="EMBL" id="QZJZ01000033">
    <property type="protein sequence ID" value="RJP60173.1"/>
    <property type="molecule type" value="Genomic_DNA"/>
</dbReference>
<name>A0A3A4R695_9BACT</name>
<accession>A0A3A4R695</accession>
<evidence type="ECO:0000313" key="1">
    <source>
        <dbReference type="EMBL" id="RJP60173.1"/>
    </source>
</evidence>